<reference evidence="6 7" key="1">
    <citation type="submission" date="2016-04" db="EMBL/GenBank/DDBJ databases">
        <title>Deep-sea bacteria in the southern Pacific.</title>
        <authorList>
            <person name="Tang K."/>
        </authorList>
    </citation>
    <scope>NUCLEOTIDE SEQUENCE [LARGE SCALE GENOMIC DNA]</scope>
    <source>
        <strain evidence="6 7">JLT2014</strain>
    </source>
</reference>
<keyword evidence="3 5" id="KW-1133">Transmembrane helix</keyword>
<keyword evidence="7" id="KW-1185">Reference proteome</keyword>
<organism evidence="6 7">
    <name type="scientific">Salipiger abyssi</name>
    <dbReference type="NCBI Taxonomy" id="1250539"/>
    <lineage>
        <taxon>Bacteria</taxon>
        <taxon>Pseudomonadati</taxon>
        <taxon>Pseudomonadota</taxon>
        <taxon>Alphaproteobacteria</taxon>
        <taxon>Rhodobacterales</taxon>
        <taxon>Roseobacteraceae</taxon>
        <taxon>Salipiger</taxon>
    </lineage>
</organism>
<evidence type="ECO:0000256" key="5">
    <source>
        <dbReference type="HAMAP-Rule" id="MF_00189"/>
    </source>
</evidence>
<evidence type="ECO:0000313" key="6">
    <source>
        <dbReference type="EMBL" id="APZ55010.1"/>
    </source>
</evidence>
<dbReference type="PANTHER" id="PTHR36917:SF1">
    <property type="entry name" value="INNER MEMBRANE-SPANNING PROTEIN YCIB"/>
    <property type="match status" value="1"/>
</dbReference>
<comment type="similarity">
    <text evidence="5">Belongs to the YciB family.</text>
</comment>
<dbReference type="GO" id="GO:0005886">
    <property type="term" value="C:plasma membrane"/>
    <property type="evidence" value="ECO:0007669"/>
    <property type="project" value="UniProtKB-SubCell"/>
</dbReference>
<dbReference type="HAMAP" id="MF_00189">
    <property type="entry name" value="YciB"/>
    <property type="match status" value="1"/>
</dbReference>
<proteinExistence type="inferred from homology"/>
<name>A0A1P8V028_9RHOB</name>
<dbReference type="InterPro" id="IPR006008">
    <property type="entry name" value="YciB"/>
</dbReference>
<gene>
    <name evidence="5" type="primary">yciB</name>
    <name evidence="6" type="ORF">Ga0080574_TMP4676</name>
</gene>
<feature type="transmembrane region" description="Helical" evidence="5">
    <location>
        <begin position="90"/>
        <end position="106"/>
    </location>
</feature>
<dbReference type="PANTHER" id="PTHR36917">
    <property type="entry name" value="INTRACELLULAR SEPTATION PROTEIN A-RELATED"/>
    <property type="match status" value="1"/>
</dbReference>
<evidence type="ECO:0000256" key="4">
    <source>
        <dbReference type="ARBA" id="ARBA00023136"/>
    </source>
</evidence>
<feature type="transmembrane region" description="Helical" evidence="5">
    <location>
        <begin position="184"/>
        <end position="201"/>
    </location>
</feature>
<sequence>MRRRSVYLCRRQSERRMAAKQINPFLKSALEIGPILVFFAAYLLLKDRVFTIAGTEYQGFILVTAGFIPLILVCTAALWKLTGHLSPMQIVTAVLIVVFGGLSVWLNDERFFKMKPTLIYLLFGSALGIGLLRGESYLRSVMEGLMPLKREGWMILTRRVTALFFGLAVLNEAIWRTMSTETWVYFKTFGLTAAIFVFFMTQSGLFKRYGLEQPD</sequence>
<dbReference type="STRING" id="1250539.Ga0080574_TMP4676"/>
<keyword evidence="1 5" id="KW-1003">Cell membrane</keyword>
<dbReference type="Proteomes" id="UP000187059">
    <property type="component" value="Chromosome"/>
</dbReference>
<dbReference type="Pfam" id="PF04279">
    <property type="entry name" value="IspA"/>
    <property type="match status" value="1"/>
</dbReference>
<dbReference type="KEGG" id="paby:Ga0080574_TMP4676"/>
<keyword evidence="4 5" id="KW-0472">Membrane</keyword>
<feature type="transmembrane region" description="Helical" evidence="5">
    <location>
        <begin position="57"/>
        <end position="78"/>
    </location>
</feature>
<evidence type="ECO:0000256" key="2">
    <source>
        <dbReference type="ARBA" id="ARBA00022692"/>
    </source>
</evidence>
<comment type="subcellular location">
    <subcellularLocation>
        <location evidence="5">Cell inner membrane</location>
        <topology evidence="5">Multi-pass membrane protein</topology>
    </subcellularLocation>
</comment>
<evidence type="ECO:0000313" key="7">
    <source>
        <dbReference type="Proteomes" id="UP000187059"/>
    </source>
</evidence>
<feature type="transmembrane region" description="Helical" evidence="5">
    <location>
        <begin position="118"/>
        <end position="138"/>
    </location>
</feature>
<feature type="transmembrane region" description="Helical" evidence="5">
    <location>
        <begin position="159"/>
        <end position="178"/>
    </location>
</feature>
<evidence type="ECO:0000256" key="3">
    <source>
        <dbReference type="ARBA" id="ARBA00022989"/>
    </source>
</evidence>
<protein>
    <recommendedName>
        <fullName evidence="5">Inner membrane-spanning protein YciB</fullName>
    </recommendedName>
</protein>
<dbReference type="EMBL" id="CP015093">
    <property type="protein sequence ID" value="APZ55010.1"/>
    <property type="molecule type" value="Genomic_DNA"/>
</dbReference>
<keyword evidence="2 5" id="KW-0812">Transmembrane</keyword>
<comment type="function">
    <text evidence="5">Plays a role in cell envelope biogenesis, maintenance of cell envelope integrity and membrane homeostasis.</text>
</comment>
<accession>A0A1P8V028</accession>
<evidence type="ECO:0000256" key="1">
    <source>
        <dbReference type="ARBA" id="ARBA00022475"/>
    </source>
</evidence>
<keyword evidence="5" id="KW-0997">Cell inner membrane</keyword>
<dbReference type="AlphaFoldDB" id="A0A1P8V028"/>